<dbReference type="GO" id="GO:0016787">
    <property type="term" value="F:hydrolase activity"/>
    <property type="evidence" value="ECO:0007669"/>
    <property type="project" value="UniProtKB-KW"/>
</dbReference>
<dbReference type="AlphaFoldDB" id="A0AAW4WHL3"/>
<keyword evidence="1" id="KW-0378">Hydrolase</keyword>
<organism evidence="1 2">
    <name type="scientific">Roseburia amylophila</name>
    <dbReference type="NCBI Taxonomy" id="2981794"/>
    <lineage>
        <taxon>Bacteria</taxon>
        <taxon>Bacillati</taxon>
        <taxon>Bacillota</taxon>
        <taxon>Clostridia</taxon>
        <taxon>Lachnospirales</taxon>
        <taxon>Lachnospiraceae</taxon>
        <taxon>Roseburia</taxon>
    </lineage>
</organism>
<sequence length="136" mass="15571">MPELPEVEATTEYYKQSMMTGFMQWFCRTGGKKKFLESDIEAKKEIAKFKAGDRNPYSWNMEFYEYEDGSGYEARFTTCGICTLMNELGLTKLIPAMCRLDYTMSEADCVSNFAREYTIASGGPYCDCGYTKRSAK</sequence>
<dbReference type="RefSeq" id="WP_227701161.1">
    <property type="nucleotide sequence ID" value="NZ_JAJEQW010000007.1"/>
</dbReference>
<accession>A0AAW4WHL3</accession>
<evidence type="ECO:0000313" key="2">
    <source>
        <dbReference type="Proteomes" id="UP001198893"/>
    </source>
</evidence>
<dbReference type="Proteomes" id="UP001198893">
    <property type="component" value="Unassembled WGS sequence"/>
</dbReference>
<proteinExistence type="predicted"/>
<dbReference type="Pfam" id="PF14196">
    <property type="entry name" value="ATC_hydrolase"/>
    <property type="match status" value="1"/>
</dbReference>
<comment type="caution">
    <text evidence="1">The sequence shown here is derived from an EMBL/GenBank/DDBJ whole genome shotgun (WGS) entry which is preliminary data.</text>
</comment>
<gene>
    <name evidence="1" type="ORF">LKD47_07955</name>
</gene>
<dbReference type="EMBL" id="JAJEQW010000007">
    <property type="protein sequence ID" value="MCC2242230.1"/>
    <property type="molecule type" value="Genomic_DNA"/>
</dbReference>
<evidence type="ECO:0000313" key="1">
    <source>
        <dbReference type="EMBL" id="MCC2242230.1"/>
    </source>
</evidence>
<dbReference type="InterPro" id="IPR026002">
    <property type="entry name" value="ATC_hydrolase-like"/>
</dbReference>
<reference evidence="1" key="1">
    <citation type="submission" date="2021-10" db="EMBL/GenBank/DDBJ databases">
        <title>Anaerobic single-cell dispensing facilitates the cultivation of human gut bacteria.</title>
        <authorList>
            <person name="Afrizal A."/>
        </authorList>
    </citation>
    <scope>NUCLEOTIDE SEQUENCE</scope>
    <source>
        <strain evidence="1">CLA-AA-H204</strain>
    </source>
</reference>
<protein>
    <submittedName>
        <fullName evidence="1">L-2-amino-thiazoline-4-carboxylic acid hydrolase</fullName>
    </submittedName>
</protein>
<name>A0AAW4WHL3_9FIRM</name>